<dbReference type="AlphaFoldDB" id="A8NJ34"/>
<name>A8NJ34_COPC7</name>
<keyword evidence="1" id="KW-1133">Transmembrane helix</keyword>
<dbReference type="Gene3D" id="1.20.140.150">
    <property type="match status" value="1"/>
</dbReference>
<dbReference type="PANTHER" id="PTHR28013:SF4">
    <property type="entry name" value="MARVEL DOMAIN-CONTAINING PROTEIN"/>
    <property type="match status" value="1"/>
</dbReference>
<gene>
    <name evidence="2" type="ORF">CC1G_08769</name>
</gene>
<reference evidence="2 3" key="1">
    <citation type="journal article" date="2010" name="Proc. Natl. Acad. Sci. U.S.A.">
        <title>Insights into evolution of multicellular fungi from the assembled chromosomes of the mushroom Coprinopsis cinerea (Coprinus cinereus).</title>
        <authorList>
            <person name="Stajich J.E."/>
            <person name="Wilke S.K."/>
            <person name="Ahren D."/>
            <person name="Au C.H."/>
            <person name="Birren B.W."/>
            <person name="Borodovsky M."/>
            <person name="Burns C."/>
            <person name="Canback B."/>
            <person name="Casselton L.A."/>
            <person name="Cheng C.K."/>
            <person name="Deng J."/>
            <person name="Dietrich F.S."/>
            <person name="Fargo D.C."/>
            <person name="Farman M.L."/>
            <person name="Gathman A.C."/>
            <person name="Goldberg J."/>
            <person name="Guigo R."/>
            <person name="Hoegger P.J."/>
            <person name="Hooker J.B."/>
            <person name="Huggins A."/>
            <person name="James T.Y."/>
            <person name="Kamada T."/>
            <person name="Kilaru S."/>
            <person name="Kodira C."/>
            <person name="Kues U."/>
            <person name="Kupfer D."/>
            <person name="Kwan H.S."/>
            <person name="Lomsadze A."/>
            <person name="Li W."/>
            <person name="Lilly W.W."/>
            <person name="Ma L.J."/>
            <person name="Mackey A.J."/>
            <person name="Manning G."/>
            <person name="Martin F."/>
            <person name="Muraguchi H."/>
            <person name="Natvig D.O."/>
            <person name="Palmerini H."/>
            <person name="Ramesh M.A."/>
            <person name="Rehmeyer C.J."/>
            <person name="Roe B.A."/>
            <person name="Shenoy N."/>
            <person name="Stanke M."/>
            <person name="Ter-Hovhannisyan V."/>
            <person name="Tunlid A."/>
            <person name="Velagapudi R."/>
            <person name="Vision T.J."/>
            <person name="Zeng Q."/>
            <person name="Zolan M.E."/>
            <person name="Pukkila P.J."/>
        </authorList>
    </citation>
    <scope>NUCLEOTIDE SEQUENCE [LARGE SCALE GENOMIC DNA]</scope>
    <source>
        <strain evidence="3">Okayama-7 / 130 / ATCC MYA-4618 / FGSC 9003</strain>
    </source>
</reference>
<dbReference type="EMBL" id="AACS02000010">
    <property type="protein sequence ID" value="EAU87733.1"/>
    <property type="molecule type" value="Genomic_DNA"/>
</dbReference>
<keyword evidence="3" id="KW-1185">Reference proteome</keyword>
<dbReference type="PANTHER" id="PTHR28013">
    <property type="entry name" value="PROTEIN DCV1-RELATED"/>
    <property type="match status" value="1"/>
</dbReference>
<organism evidence="2 3">
    <name type="scientific">Coprinopsis cinerea (strain Okayama-7 / 130 / ATCC MYA-4618 / FGSC 9003)</name>
    <name type="common">Inky cap fungus</name>
    <name type="synonym">Hormographiella aspergillata</name>
    <dbReference type="NCBI Taxonomy" id="240176"/>
    <lineage>
        <taxon>Eukaryota</taxon>
        <taxon>Fungi</taxon>
        <taxon>Dikarya</taxon>
        <taxon>Basidiomycota</taxon>
        <taxon>Agaricomycotina</taxon>
        <taxon>Agaricomycetes</taxon>
        <taxon>Agaricomycetidae</taxon>
        <taxon>Agaricales</taxon>
        <taxon>Agaricineae</taxon>
        <taxon>Psathyrellaceae</taxon>
        <taxon>Coprinopsis</taxon>
    </lineage>
</organism>
<comment type="caution">
    <text evidence="2">The sequence shown here is derived from an EMBL/GenBank/DDBJ whole genome shotgun (WGS) entry which is preliminary data.</text>
</comment>
<evidence type="ECO:0000313" key="3">
    <source>
        <dbReference type="Proteomes" id="UP000001861"/>
    </source>
</evidence>
<dbReference type="eggNOG" id="ENOG502SI5U">
    <property type="taxonomic scope" value="Eukaryota"/>
</dbReference>
<proteinExistence type="predicted"/>
<dbReference type="KEGG" id="cci:CC1G_08769"/>
<feature type="transmembrane region" description="Helical" evidence="1">
    <location>
        <begin position="108"/>
        <end position="127"/>
    </location>
</feature>
<dbReference type="GO" id="GO:0005886">
    <property type="term" value="C:plasma membrane"/>
    <property type="evidence" value="ECO:0007669"/>
    <property type="project" value="InterPro"/>
</dbReference>
<dbReference type="GO" id="GO:0032153">
    <property type="term" value="C:cell division site"/>
    <property type="evidence" value="ECO:0007669"/>
    <property type="project" value="TreeGrafter"/>
</dbReference>
<evidence type="ECO:0000313" key="2">
    <source>
        <dbReference type="EMBL" id="EAU87733.1"/>
    </source>
</evidence>
<keyword evidence="1" id="KW-0812">Transmembrane</keyword>
<dbReference type="Pfam" id="PF06687">
    <property type="entry name" value="SUR7"/>
    <property type="match status" value="1"/>
</dbReference>
<dbReference type="RefSeq" id="XP_001834138.1">
    <property type="nucleotide sequence ID" value="XM_001834086.1"/>
</dbReference>
<dbReference type="GO" id="GO:0035838">
    <property type="term" value="C:growing cell tip"/>
    <property type="evidence" value="ECO:0007669"/>
    <property type="project" value="TreeGrafter"/>
</dbReference>
<dbReference type="Proteomes" id="UP000001861">
    <property type="component" value="Unassembled WGS sequence"/>
</dbReference>
<protein>
    <recommendedName>
        <fullName evidence="4">Pali-domain-containing protein</fullName>
    </recommendedName>
</protein>
<accession>A8NJ34</accession>
<feature type="transmembrane region" description="Helical" evidence="1">
    <location>
        <begin position="134"/>
        <end position="157"/>
    </location>
</feature>
<dbReference type="VEuPathDB" id="FungiDB:CC1G_08769"/>
<feature type="transmembrane region" description="Helical" evidence="1">
    <location>
        <begin position="184"/>
        <end position="204"/>
    </location>
</feature>
<evidence type="ECO:0008006" key="4">
    <source>
        <dbReference type="Google" id="ProtNLM"/>
    </source>
</evidence>
<dbReference type="InterPro" id="IPR051380">
    <property type="entry name" value="pH-response_reg_palI/RIM9"/>
</dbReference>
<dbReference type="InterPro" id="IPR009571">
    <property type="entry name" value="SUR7/Rim9-like_fungi"/>
</dbReference>
<dbReference type="InParanoid" id="A8NJ34"/>
<dbReference type="OMA" id="AFCIDIA"/>
<keyword evidence="1" id="KW-0472">Membrane</keyword>
<sequence>MAKLWVPSTIVLVCALVLSFLVSLSLPWLSALDISRVAITDDRVGDIVPWLSKDIRFGVWTACSWDFDDKKECVPRGTGYTAPIGAFENVEEKDFEIVTLTPGWTRGLAIHPVVTGVIGLALGASLSTRHTVNLFAPLICVLAAAITLIAFAIDIALHLRVRSLINRFDIPDGAPIKIAPGPGFWITLVVLVLNAVAAAILFIARRRELKGDSAYPMLSTQYQSKGFFSRFKK</sequence>
<evidence type="ECO:0000256" key="1">
    <source>
        <dbReference type="SAM" id="Phobius"/>
    </source>
</evidence>
<dbReference type="GeneID" id="6010643"/>
<dbReference type="OrthoDB" id="2354757at2759"/>